<sequence>MFELKYYEAIIETIHQGAYDICTPVDTDELYKLARRVKKAGRCYKEWCGALLLRCKDLEAGLLGSFRNYRYMEQLIVLAVLIEILNELYEGFLQEGLA</sequence>
<gene>
    <name evidence="1" type="ORF">SAMN04488524_0409</name>
</gene>
<proteinExistence type="predicted"/>
<evidence type="ECO:0000313" key="1">
    <source>
        <dbReference type="EMBL" id="SMC43877.1"/>
    </source>
</evidence>
<name>A0A1W1Z5X8_9SPHI</name>
<accession>A0A1W1Z5X8</accession>
<evidence type="ECO:0000313" key="2">
    <source>
        <dbReference type="Proteomes" id="UP000192756"/>
    </source>
</evidence>
<organism evidence="1 2">
    <name type="scientific">Pedobacter africanus</name>
    <dbReference type="NCBI Taxonomy" id="151894"/>
    <lineage>
        <taxon>Bacteria</taxon>
        <taxon>Pseudomonadati</taxon>
        <taxon>Bacteroidota</taxon>
        <taxon>Sphingobacteriia</taxon>
        <taxon>Sphingobacteriales</taxon>
        <taxon>Sphingobacteriaceae</taxon>
        <taxon>Pedobacter</taxon>
    </lineage>
</organism>
<dbReference type="AlphaFoldDB" id="A0A1W1Z5X8"/>
<keyword evidence="2" id="KW-1185">Reference proteome</keyword>
<protein>
    <submittedName>
        <fullName evidence="1">Uncharacterized protein</fullName>
    </submittedName>
</protein>
<dbReference type="EMBL" id="FWXT01000001">
    <property type="protein sequence ID" value="SMC43877.1"/>
    <property type="molecule type" value="Genomic_DNA"/>
</dbReference>
<dbReference type="Proteomes" id="UP000192756">
    <property type="component" value="Unassembled WGS sequence"/>
</dbReference>
<dbReference type="STRING" id="151894.SAMN04488524_0409"/>
<reference evidence="2" key="1">
    <citation type="submission" date="2017-04" db="EMBL/GenBank/DDBJ databases">
        <authorList>
            <person name="Varghese N."/>
            <person name="Submissions S."/>
        </authorList>
    </citation>
    <scope>NUCLEOTIDE SEQUENCE [LARGE SCALE GENOMIC DNA]</scope>
    <source>
        <strain evidence="2">DSM 12126</strain>
    </source>
</reference>
<dbReference type="RefSeq" id="WP_084236753.1">
    <property type="nucleotide sequence ID" value="NZ_FWXT01000001.1"/>
</dbReference>